<accession>A0ABT4YN37</accession>
<dbReference type="Gene3D" id="1.10.287.950">
    <property type="entry name" value="Methyl-accepting chemotaxis protein"/>
    <property type="match status" value="1"/>
</dbReference>
<keyword evidence="8" id="KW-0472">Membrane</keyword>
<keyword evidence="8" id="KW-0812">Transmembrane</keyword>
<dbReference type="InterPro" id="IPR003660">
    <property type="entry name" value="HAMP_dom"/>
</dbReference>
<feature type="region of interest" description="Disordered" evidence="7">
    <location>
        <begin position="399"/>
        <end position="421"/>
    </location>
</feature>
<dbReference type="Proteomes" id="UP001210678">
    <property type="component" value="Unassembled WGS sequence"/>
</dbReference>
<evidence type="ECO:0000256" key="4">
    <source>
        <dbReference type="ARBA" id="ARBA00029447"/>
    </source>
</evidence>
<evidence type="ECO:0000256" key="5">
    <source>
        <dbReference type="PROSITE-ProRule" id="PRU00284"/>
    </source>
</evidence>
<dbReference type="SMART" id="SM00304">
    <property type="entry name" value="HAMP"/>
    <property type="match status" value="1"/>
</dbReference>
<dbReference type="CDD" id="cd06225">
    <property type="entry name" value="HAMP"/>
    <property type="match status" value="1"/>
</dbReference>
<dbReference type="PANTHER" id="PTHR32089:SF70">
    <property type="entry name" value="ENERGY TAXIS MODULATING METHYL ACCEPTING SENSORY TRANSDUCER"/>
    <property type="match status" value="1"/>
</dbReference>
<reference evidence="12 13" key="1">
    <citation type="submission" date="2023-01" db="EMBL/GenBank/DDBJ databases">
        <title>Vibrio sp. KJ40-1 sp.nov, isolated from marine algae.</title>
        <authorList>
            <person name="Butt M."/>
            <person name="Kim J.M.J."/>
            <person name="Jeon C.O.C."/>
        </authorList>
    </citation>
    <scope>NUCLEOTIDE SEQUENCE [LARGE SCALE GENOMIC DNA]</scope>
    <source>
        <strain evidence="12 13">KJ40-1</strain>
    </source>
</reference>
<organism evidence="12 13">
    <name type="scientific">Vibrio algarum</name>
    <dbReference type="NCBI Taxonomy" id="3020714"/>
    <lineage>
        <taxon>Bacteria</taxon>
        <taxon>Pseudomonadati</taxon>
        <taxon>Pseudomonadota</taxon>
        <taxon>Gammaproteobacteria</taxon>
        <taxon>Vibrionales</taxon>
        <taxon>Vibrionaceae</taxon>
        <taxon>Vibrio</taxon>
    </lineage>
</organism>
<evidence type="ECO:0000256" key="6">
    <source>
        <dbReference type="SAM" id="Coils"/>
    </source>
</evidence>
<feature type="domain" description="HAMP" evidence="11">
    <location>
        <begin position="337"/>
        <end position="389"/>
    </location>
</feature>
<evidence type="ECO:0000256" key="3">
    <source>
        <dbReference type="ARBA" id="ARBA00023224"/>
    </source>
</evidence>
<dbReference type="PROSITE" id="PS50192">
    <property type="entry name" value="T_SNARE"/>
    <property type="match status" value="1"/>
</dbReference>
<evidence type="ECO:0000256" key="2">
    <source>
        <dbReference type="ARBA" id="ARBA00022519"/>
    </source>
</evidence>
<keyword evidence="13" id="KW-1185">Reference proteome</keyword>
<name>A0ABT4YN37_9VIBR</name>
<dbReference type="InterPro" id="IPR004089">
    <property type="entry name" value="MCPsignal_dom"/>
</dbReference>
<feature type="transmembrane region" description="Helical" evidence="8">
    <location>
        <begin position="314"/>
        <end position="336"/>
    </location>
</feature>
<evidence type="ECO:0000259" key="11">
    <source>
        <dbReference type="PROSITE" id="PS50885"/>
    </source>
</evidence>
<evidence type="ECO:0000256" key="8">
    <source>
        <dbReference type="SAM" id="Phobius"/>
    </source>
</evidence>
<dbReference type="PROSITE" id="PS50885">
    <property type="entry name" value="HAMP"/>
    <property type="match status" value="1"/>
</dbReference>
<keyword evidence="8" id="KW-1133">Transmembrane helix</keyword>
<evidence type="ECO:0000256" key="7">
    <source>
        <dbReference type="SAM" id="MobiDB-lite"/>
    </source>
</evidence>
<dbReference type="SMART" id="SM00283">
    <property type="entry name" value="MA"/>
    <property type="match status" value="1"/>
</dbReference>
<dbReference type="Pfam" id="PF00015">
    <property type="entry name" value="MCPsignal"/>
    <property type="match status" value="1"/>
</dbReference>
<feature type="coiled-coil region" evidence="6">
    <location>
        <begin position="462"/>
        <end position="492"/>
    </location>
</feature>
<feature type="domain" description="T-SNARE coiled-coil homology" evidence="10">
    <location>
        <begin position="581"/>
        <end position="643"/>
    </location>
</feature>
<comment type="subcellular location">
    <subcellularLocation>
        <location evidence="1">Cell inner membrane</location>
        <topology evidence="1">Multi-pass membrane protein</topology>
    </subcellularLocation>
</comment>
<evidence type="ECO:0000256" key="1">
    <source>
        <dbReference type="ARBA" id="ARBA00004429"/>
    </source>
</evidence>
<dbReference type="InterPro" id="IPR000727">
    <property type="entry name" value="T_SNARE_dom"/>
</dbReference>
<comment type="caution">
    <text evidence="12">The sequence shown here is derived from an EMBL/GenBank/DDBJ whole genome shotgun (WGS) entry which is preliminary data.</text>
</comment>
<evidence type="ECO:0000259" key="9">
    <source>
        <dbReference type="PROSITE" id="PS50111"/>
    </source>
</evidence>
<dbReference type="SUPFAM" id="SSF58104">
    <property type="entry name" value="Methyl-accepting chemotaxis protein (MCP) signaling domain"/>
    <property type="match status" value="1"/>
</dbReference>
<evidence type="ECO:0000313" key="12">
    <source>
        <dbReference type="EMBL" id="MDB1122913.1"/>
    </source>
</evidence>
<dbReference type="PROSITE" id="PS50111">
    <property type="entry name" value="CHEMOTAXIS_TRANSDUC_2"/>
    <property type="match status" value="1"/>
</dbReference>
<sequence>MHLSLIQRITLGFITVTLFVLAISSSAYFSQVNMSKQLKLTASTLTGLLDRSNVLTQHLQDVNRAMLVHANSDGEERRSQLRTALDNAKQSYGETVTLLESELSDYPQLVTKLSSLNSNAVVFIDGASEHLDIHDQRTLARFVATKELTTFDEEWLFFEQDINDLIADASDDEMQQVVWDLEFLLTQGKGAAGYLQKVLSIVKEQEVTAFKNELSAYLERFNEKAERIVKTMPDSEAAVNVYKELLEHNIVNSEGLLQQHLKFIALNEQSTASLAKIAQEVDALLSESGLIVSDIRSLSEAALKNAEEESFDSLMINLILTVISTLLAVIITFTVVRSIKKPLSSIMDAIDKLASGDLTHKIGNSYQSELGLIADNVNGLSDKLSGLISQIKSSAETVSNVADESHEMSQQTNRKVEEQSRQTDSIATAVTEMEHAVHEVASLASETSNEVDGVTLQAHSNMENMQKNLRFVHRLQDSLEEATQVIGQLSNQSQQIGEILTVIQSISEQTNLLALNAAIEAARAGEHGRGFAVVADEVRSLATRTQQSANEIGEMIDSLQGKADQAVGIVENNLVHAEQSVKQTNETNDSLENMLSSLTHINDMSRSIATASEEQTAVAQDVAKNIVNISDMSMSIAEDAKEAARNSESLNQLSTEQSHLIAQFKI</sequence>
<dbReference type="PANTHER" id="PTHR32089">
    <property type="entry name" value="METHYL-ACCEPTING CHEMOTAXIS PROTEIN MCPB"/>
    <property type="match status" value="1"/>
</dbReference>
<keyword evidence="2" id="KW-0997">Cell inner membrane</keyword>
<dbReference type="Pfam" id="PF00672">
    <property type="entry name" value="HAMP"/>
    <property type="match status" value="1"/>
</dbReference>
<comment type="similarity">
    <text evidence="4">Belongs to the methyl-accepting chemotaxis (MCP) protein family.</text>
</comment>
<keyword evidence="6" id="KW-0175">Coiled coil</keyword>
<feature type="domain" description="Methyl-accepting transducer" evidence="9">
    <location>
        <begin position="394"/>
        <end position="630"/>
    </location>
</feature>
<keyword evidence="2" id="KW-1003">Cell membrane</keyword>
<protein>
    <submittedName>
        <fullName evidence="12">Methyl-accepting chemotaxis protein</fullName>
    </submittedName>
</protein>
<dbReference type="CDD" id="cd11386">
    <property type="entry name" value="MCP_signal"/>
    <property type="match status" value="1"/>
</dbReference>
<feature type="compositionally biased region" description="Polar residues" evidence="7">
    <location>
        <begin position="399"/>
        <end position="413"/>
    </location>
</feature>
<evidence type="ECO:0000259" key="10">
    <source>
        <dbReference type="PROSITE" id="PS50192"/>
    </source>
</evidence>
<dbReference type="EMBL" id="JAQLOI010000001">
    <property type="protein sequence ID" value="MDB1122913.1"/>
    <property type="molecule type" value="Genomic_DNA"/>
</dbReference>
<gene>
    <name evidence="12" type="ORF">PGX00_04105</name>
</gene>
<dbReference type="RefSeq" id="WP_272133114.1">
    <property type="nucleotide sequence ID" value="NZ_JAQLOI010000001.1"/>
</dbReference>
<proteinExistence type="inferred from homology"/>
<evidence type="ECO:0000313" key="13">
    <source>
        <dbReference type="Proteomes" id="UP001210678"/>
    </source>
</evidence>
<keyword evidence="3 5" id="KW-0807">Transducer</keyword>